<proteinExistence type="predicted"/>
<protein>
    <submittedName>
        <fullName evidence="5">DUF6350 family protein</fullName>
    </submittedName>
</protein>
<feature type="region of interest" description="Disordered" evidence="1">
    <location>
        <begin position="419"/>
        <end position="479"/>
    </location>
</feature>
<dbReference type="RefSeq" id="WP_369342049.1">
    <property type="nucleotide sequence ID" value="NZ_CP129675.1"/>
</dbReference>
<organism evidence="5">
    <name type="scientific">Bifidobacterium fermentum</name>
    <dbReference type="NCBI Taxonomy" id="3059035"/>
    <lineage>
        <taxon>Bacteria</taxon>
        <taxon>Bacillati</taxon>
        <taxon>Actinomycetota</taxon>
        <taxon>Actinomycetes</taxon>
        <taxon>Bifidobacteriales</taxon>
        <taxon>Bifidobacteriaceae</taxon>
        <taxon>Bifidobacterium</taxon>
    </lineage>
</organism>
<dbReference type="Pfam" id="PF19877">
    <property type="entry name" value="DUF6350"/>
    <property type="match status" value="1"/>
</dbReference>
<feature type="transmembrane region" description="Helical" evidence="2">
    <location>
        <begin position="286"/>
        <end position="304"/>
    </location>
</feature>
<keyword evidence="2" id="KW-0812">Transmembrane</keyword>
<dbReference type="InterPro" id="IPR045931">
    <property type="entry name" value="DUF6350"/>
</dbReference>
<dbReference type="AlphaFoldDB" id="A0AB39UPK7"/>
<evidence type="ECO:0000256" key="2">
    <source>
        <dbReference type="SAM" id="Phobius"/>
    </source>
</evidence>
<dbReference type="KEGG" id="bfk:QN062_02550"/>
<feature type="compositionally biased region" description="Polar residues" evidence="1">
    <location>
        <begin position="431"/>
        <end position="457"/>
    </location>
</feature>
<evidence type="ECO:0000313" key="5">
    <source>
        <dbReference type="EMBL" id="XDS51085.1"/>
    </source>
</evidence>
<accession>A0AB39UPK7</accession>
<feature type="compositionally biased region" description="Basic and acidic residues" evidence="1">
    <location>
        <begin position="469"/>
        <end position="479"/>
    </location>
</feature>
<keyword evidence="2" id="KW-0472">Membrane</keyword>
<evidence type="ECO:0000313" key="4">
    <source>
        <dbReference type="EMBL" id="XDS48007.1"/>
    </source>
</evidence>
<feature type="transmembrane region" description="Helical" evidence="2">
    <location>
        <begin position="171"/>
        <end position="201"/>
    </location>
</feature>
<gene>
    <name evidence="5" type="ORF">QN062_02550</name>
    <name evidence="4" type="ORF">QN216_06555</name>
    <name evidence="3" type="ORF">QN217_03895</name>
</gene>
<reference evidence="5" key="1">
    <citation type="submission" date="2023-07" db="EMBL/GenBank/DDBJ databases">
        <title>Bifidobacterium aquikefiriaerophilum sp. nov. and Bifidobacterium eccum sp. nov., isolated from water kefir.</title>
        <authorList>
            <person name="Breselge S."/>
            <person name="Bellassi P."/>
            <person name="Barcenilla C."/>
            <person name="Alvarez-Ordonez A."/>
            <person name="Morelli L."/>
            <person name="Cotter P.D."/>
        </authorList>
    </citation>
    <scope>NUCLEOTIDE SEQUENCE</scope>
    <source>
        <strain evidence="5">WK012_4_13</strain>
        <strain evidence="4">WK013_4_14</strain>
        <strain evidence="3">WK048_4_13</strain>
    </source>
</reference>
<feature type="compositionally biased region" description="Basic and acidic residues" evidence="1">
    <location>
        <begin position="419"/>
        <end position="430"/>
    </location>
</feature>
<evidence type="ECO:0000256" key="1">
    <source>
        <dbReference type="SAM" id="MobiDB-lite"/>
    </source>
</evidence>
<name>A0AB39UPK7_9BIFI</name>
<dbReference type="EMBL" id="CP129682">
    <property type="protein sequence ID" value="XDS48007.1"/>
    <property type="molecule type" value="Genomic_DNA"/>
</dbReference>
<feature type="transmembrane region" description="Helical" evidence="2">
    <location>
        <begin position="221"/>
        <end position="242"/>
    </location>
</feature>
<dbReference type="EMBL" id="CP129683">
    <property type="protein sequence ID" value="XDS51085.1"/>
    <property type="molecule type" value="Genomic_DNA"/>
</dbReference>
<feature type="transmembrane region" description="Helical" evidence="2">
    <location>
        <begin position="57"/>
        <end position="87"/>
    </location>
</feature>
<keyword evidence="2" id="KW-1133">Transmembrane helix</keyword>
<feature type="transmembrane region" description="Helical" evidence="2">
    <location>
        <begin position="12"/>
        <end position="37"/>
    </location>
</feature>
<feature type="transmembrane region" description="Helical" evidence="2">
    <location>
        <begin position="99"/>
        <end position="120"/>
    </location>
</feature>
<feature type="transmembrane region" description="Helical" evidence="2">
    <location>
        <begin position="384"/>
        <end position="404"/>
    </location>
</feature>
<sequence>MTRQIHMWSRGAGIALAAMAIYAVAIVSFISLTLLVISMEEGGANLSDSTVSLTGAVVLLSQGIGFSSGSFTLGITPLLLTGLLIALIRQLAQRLGTSLLGYVAGLVTWMILNLLFIQNASVNLSGSLASHLVRSSLVFSLGYLLSGIADWREIKALKSLYQSRVSSQIRLIVRMGMITWLLISAVFLVISLCTCVYWAVVNHQGMARLFTLLNMGMGSRILTTIACLMWLPNLLMWALAWLTGSNFQIGDAGYFSMWLGKSTDLPPIPVFGLLPDQVSNDVIRTIVLTIPLVVGFIAALLVIVHPRSCDAWKIITCKADEISNKQTIIRLAYPIGALCITASLLVVSFLCLYGVSNGPLGKSRLAHVGVSTQEAIRSVAQPTFLGFTLAWVLVAVIIAFKVGLHVVVANIHRRAEEAKDGDVESLHETDTVSGSAGESSRVISSKDFGSTETSTTVLVHAENLGSSDSKADANAKEDS</sequence>
<dbReference type="EMBL" id="CP129675">
    <property type="protein sequence ID" value="XDS47284.1"/>
    <property type="molecule type" value="Genomic_DNA"/>
</dbReference>
<evidence type="ECO:0000313" key="3">
    <source>
        <dbReference type="EMBL" id="XDS47284.1"/>
    </source>
</evidence>
<feature type="transmembrane region" description="Helical" evidence="2">
    <location>
        <begin position="331"/>
        <end position="355"/>
    </location>
</feature>